<organism evidence="1 2">
    <name type="scientific">Cichorium intybus</name>
    <name type="common">Chicory</name>
    <dbReference type="NCBI Taxonomy" id="13427"/>
    <lineage>
        <taxon>Eukaryota</taxon>
        <taxon>Viridiplantae</taxon>
        <taxon>Streptophyta</taxon>
        <taxon>Embryophyta</taxon>
        <taxon>Tracheophyta</taxon>
        <taxon>Spermatophyta</taxon>
        <taxon>Magnoliopsida</taxon>
        <taxon>eudicotyledons</taxon>
        <taxon>Gunneridae</taxon>
        <taxon>Pentapetalae</taxon>
        <taxon>asterids</taxon>
        <taxon>campanulids</taxon>
        <taxon>Asterales</taxon>
        <taxon>Asteraceae</taxon>
        <taxon>Cichorioideae</taxon>
        <taxon>Cichorieae</taxon>
        <taxon>Cichoriinae</taxon>
        <taxon>Cichorium</taxon>
    </lineage>
</organism>
<keyword evidence="2" id="KW-1185">Reference proteome</keyword>
<comment type="caution">
    <text evidence="1">The sequence shown here is derived from an EMBL/GenBank/DDBJ whole genome shotgun (WGS) entry which is preliminary data.</text>
</comment>
<evidence type="ECO:0000313" key="1">
    <source>
        <dbReference type="EMBL" id="KAI3765975.1"/>
    </source>
</evidence>
<name>A0ACB9F4E2_CICIN</name>
<gene>
    <name evidence="1" type="ORF">L2E82_16022</name>
</gene>
<proteinExistence type="predicted"/>
<dbReference type="EMBL" id="CM042011">
    <property type="protein sequence ID" value="KAI3765975.1"/>
    <property type="molecule type" value="Genomic_DNA"/>
</dbReference>
<protein>
    <submittedName>
        <fullName evidence="1">Uncharacterized protein</fullName>
    </submittedName>
</protein>
<accession>A0ACB9F4E2</accession>
<reference evidence="2" key="1">
    <citation type="journal article" date="2022" name="Mol. Ecol. Resour.">
        <title>The genomes of chicory, endive, great burdock and yacon provide insights into Asteraceae palaeo-polyploidization history and plant inulin production.</title>
        <authorList>
            <person name="Fan W."/>
            <person name="Wang S."/>
            <person name="Wang H."/>
            <person name="Wang A."/>
            <person name="Jiang F."/>
            <person name="Liu H."/>
            <person name="Zhao H."/>
            <person name="Xu D."/>
            <person name="Zhang Y."/>
        </authorList>
    </citation>
    <scope>NUCLEOTIDE SEQUENCE [LARGE SCALE GENOMIC DNA]</scope>
    <source>
        <strain evidence="2">cv. Punajuju</strain>
    </source>
</reference>
<dbReference type="Proteomes" id="UP001055811">
    <property type="component" value="Linkage Group LG03"/>
</dbReference>
<sequence>MKRLAPPAVWIFFRTKWWLAGRNRSCRIHIRKGFYLYDLGGGMESYGVVIAVNDLFSFSYVGVREGLEKPSHTEAFTCYINHEHGRVNFRVTSRGLELNVRGESILVDLVVRVLEFMKQIEIVSVTSVDAGTRMLETQALTNRVILRLRIQDVHGLALPIGSNLGPIFICLDVGGRNQIVAQVDRGFHTKKCKLRCFK</sequence>
<reference evidence="1 2" key="2">
    <citation type="journal article" date="2022" name="Mol. Ecol. Resour.">
        <title>The genomes of chicory, endive, great burdock and yacon provide insights into Asteraceae paleo-polyploidization history and plant inulin production.</title>
        <authorList>
            <person name="Fan W."/>
            <person name="Wang S."/>
            <person name="Wang H."/>
            <person name="Wang A."/>
            <person name="Jiang F."/>
            <person name="Liu H."/>
            <person name="Zhao H."/>
            <person name="Xu D."/>
            <person name="Zhang Y."/>
        </authorList>
    </citation>
    <scope>NUCLEOTIDE SEQUENCE [LARGE SCALE GENOMIC DNA]</scope>
    <source>
        <strain evidence="2">cv. Punajuju</strain>
        <tissue evidence="1">Leaves</tissue>
    </source>
</reference>
<evidence type="ECO:0000313" key="2">
    <source>
        <dbReference type="Proteomes" id="UP001055811"/>
    </source>
</evidence>